<reference evidence="3" key="1">
    <citation type="submission" date="2021-11" db="EMBL/GenBank/DDBJ databases">
        <title>Description of novel Chryseobacterium species.</title>
        <authorList>
            <person name="Saticioglu I.B."/>
            <person name="Ay H."/>
            <person name="Altun S."/>
            <person name="Duman M."/>
        </authorList>
    </citation>
    <scope>NUCLEOTIDE SEQUENCE</scope>
    <source>
        <strain evidence="3">C-17</strain>
    </source>
</reference>
<dbReference type="InterPro" id="IPR002182">
    <property type="entry name" value="NB-ARC"/>
</dbReference>
<gene>
    <name evidence="3" type="ORF">LO744_07825</name>
</gene>
<dbReference type="SUPFAM" id="SSF48452">
    <property type="entry name" value="TPR-like"/>
    <property type="match status" value="1"/>
</dbReference>
<sequence length="819" mass="94730">MNISLELISEEQILKIKNYNIKSETADLDYKEVFSIKDSKDKIEFVKDILAFANSKGGYIIYGVNNNAEWIGLDERSDDKIDEADLANIFDNFIDGDINILTNTVEIEGNYFFVIYIKPTHSKEILSFKKDGQYVKKSWGNKPDKNITIFRKGDVYCRRGSRSIKADSLFYRQKSNNFEIIENITSQPILYNEFIGRKEYLIDLDNKLNHLNNRIIQIDGIGGIGKTTFVHYYVTKLLKQQRSKRDYDFIIWSSSKRNKYTPNGIKDLTEYIANYKELISEIHQFIKSNKLIDESEEDEELETEEYVLNFLSNNKVLLVIDNLETLNDTQLVSFLEDAPPSLKIILTTRETLGDFYLTRINLHGFEEISEFPDFLNSQFKIFTGKDSPLFIELYGDHLSELYSYTKGMPLAGQLICHQLAYGTPINQVLNNLKNGRSYENILNFCFKGSIDKLSDVEKTLLYIFSLPEKEEFLSLDELVYISNYSSDQIGIQGIPNLTKMSLCYQNLDSNGNIGYSIPFLAKLYSKQYLNLENESEILANYENFIQEKSKFNSKDAAILNLIQRSKAKSLVQKVAATDALKALTLANYEYDNAILNINDLIEQNKNFAFLYLIKGKIEENGIFNDSYEMAKKEFKMAINIDEDFLEAYIELGYLEFKSRFGNPKNAKQIVENSIKFFLKAYELDNTDQRTCLGLAQAYTYQATKTNMSLYKPERLKLARKANEFFDKSYHNGDNLTTSQNHANAIAAFNHAINYRNNIRDVTKAIEICNLGLSYEKENIKLRSLKQELEDKIKGEAYNDNQKEYINDKLQNKGWHIKSN</sequence>
<organism evidence="3 4">
    <name type="scientific">Chryseobacterium turcicum</name>
    <dbReference type="NCBI Taxonomy" id="2898076"/>
    <lineage>
        <taxon>Bacteria</taxon>
        <taxon>Pseudomonadati</taxon>
        <taxon>Bacteroidota</taxon>
        <taxon>Flavobacteriia</taxon>
        <taxon>Flavobacteriales</taxon>
        <taxon>Weeksellaceae</taxon>
        <taxon>Chryseobacterium group</taxon>
        <taxon>Chryseobacterium</taxon>
    </lineage>
</organism>
<name>A0A9Q3UZH4_9FLAO</name>
<dbReference type="InterPro" id="IPR011990">
    <property type="entry name" value="TPR-like_helical_dom_sf"/>
</dbReference>
<dbReference type="GO" id="GO:0043531">
    <property type="term" value="F:ADP binding"/>
    <property type="evidence" value="ECO:0007669"/>
    <property type="project" value="InterPro"/>
</dbReference>
<feature type="domain" description="NB-ARC" evidence="1">
    <location>
        <begin position="204"/>
        <end position="350"/>
    </location>
</feature>
<evidence type="ECO:0000259" key="1">
    <source>
        <dbReference type="Pfam" id="PF00931"/>
    </source>
</evidence>
<evidence type="ECO:0000259" key="2">
    <source>
        <dbReference type="Pfam" id="PF04326"/>
    </source>
</evidence>
<dbReference type="PANTHER" id="PTHR30595:SF6">
    <property type="entry name" value="SCHLAFEN ALBA-2 DOMAIN-CONTAINING PROTEIN"/>
    <property type="match status" value="1"/>
</dbReference>
<proteinExistence type="predicted"/>
<dbReference type="SUPFAM" id="SSF52540">
    <property type="entry name" value="P-loop containing nucleoside triphosphate hydrolases"/>
    <property type="match status" value="1"/>
</dbReference>
<keyword evidence="4" id="KW-1185">Reference proteome</keyword>
<dbReference type="Gene3D" id="3.30.950.30">
    <property type="entry name" value="Schlafen, AAA domain"/>
    <property type="match status" value="1"/>
</dbReference>
<evidence type="ECO:0000313" key="3">
    <source>
        <dbReference type="EMBL" id="MCD1116763.1"/>
    </source>
</evidence>
<dbReference type="Gene3D" id="3.40.50.300">
    <property type="entry name" value="P-loop containing nucleotide triphosphate hydrolases"/>
    <property type="match status" value="1"/>
</dbReference>
<dbReference type="InterPro" id="IPR038461">
    <property type="entry name" value="Schlafen_AlbA_2_dom_sf"/>
</dbReference>
<dbReference type="Pfam" id="PF00931">
    <property type="entry name" value="NB-ARC"/>
    <property type="match status" value="1"/>
</dbReference>
<protein>
    <submittedName>
        <fullName evidence="3">DNA binding domain-containing protein</fullName>
    </submittedName>
</protein>
<dbReference type="Gene3D" id="1.25.40.10">
    <property type="entry name" value="Tetratricopeptide repeat domain"/>
    <property type="match status" value="1"/>
</dbReference>
<evidence type="ECO:0000313" key="4">
    <source>
        <dbReference type="Proteomes" id="UP001108025"/>
    </source>
</evidence>
<dbReference type="InterPro" id="IPR027417">
    <property type="entry name" value="P-loop_NTPase"/>
</dbReference>
<dbReference type="Pfam" id="PF04326">
    <property type="entry name" value="SLFN_AlbA_2"/>
    <property type="match status" value="1"/>
</dbReference>
<comment type="caution">
    <text evidence="3">The sequence shown here is derived from an EMBL/GenBank/DDBJ whole genome shotgun (WGS) entry which is preliminary data.</text>
</comment>
<dbReference type="PANTHER" id="PTHR30595">
    <property type="entry name" value="GLPR-RELATED TRANSCRIPTIONAL REPRESSOR"/>
    <property type="match status" value="1"/>
</dbReference>
<accession>A0A9Q3UZH4</accession>
<feature type="domain" description="Schlafen AlbA-2" evidence="2">
    <location>
        <begin position="24"/>
        <end position="164"/>
    </location>
</feature>
<dbReference type="Proteomes" id="UP001108025">
    <property type="component" value="Unassembled WGS sequence"/>
</dbReference>
<dbReference type="RefSeq" id="WP_230668533.1">
    <property type="nucleotide sequence ID" value="NZ_JAJNAY010000001.1"/>
</dbReference>
<dbReference type="AlphaFoldDB" id="A0A9Q3UZH4"/>
<dbReference type="EMBL" id="JAJNAY010000001">
    <property type="protein sequence ID" value="MCD1116763.1"/>
    <property type="molecule type" value="Genomic_DNA"/>
</dbReference>
<dbReference type="InterPro" id="IPR007421">
    <property type="entry name" value="Schlafen_AlbA_2_dom"/>
</dbReference>